<dbReference type="EMBL" id="VJWL01000001">
    <property type="protein sequence ID" value="TRW49755.1"/>
    <property type="molecule type" value="Genomic_DNA"/>
</dbReference>
<name>A0A552X437_9GAMM</name>
<dbReference type="RefSeq" id="WP_143234176.1">
    <property type="nucleotide sequence ID" value="NZ_VJWL01000001.1"/>
</dbReference>
<keyword evidence="1" id="KW-0472">Membrane</keyword>
<sequence>MGGPGFQALYTLLVFGVILIVIGWAYWPRNKDKFERKGESIFEDGEIDRSPERKKQESSKDE</sequence>
<reference evidence="2 3" key="1">
    <citation type="submission" date="2019-07" db="EMBL/GenBank/DDBJ databases">
        <authorList>
            <person name="Yang M."/>
            <person name="Zhao D."/>
            <person name="Xiang H."/>
        </authorList>
    </citation>
    <scope>NUCLEOTIDE SEQUENCE [LARGE SCALE GENOMIC DNA]</scope>
    <source>
        <strain evidence="2 3">IM1326</strain>
    </source>
</reference>
<proteinExistence type="predicted"/>
<evidence type="ECO:0000313" key="3">
    <source>
        <dbReference type="Proteomes" id="UP000320359"/>
    </source>
</evidence>
<accession>A0A552X437</accession>
<keyword evidence="1" id="KW-1133">Transmembrane helix</keyword>
<dbReference type="AlphaFoldDB" id="A0A552X437"/>
<dbReference type="OrthoDB" id="6402501at2"/>
<dbReference type="InterPro" id="IPR008621">
    <property type="entry name" value="Cbb3-typ_cyt_oxidase_comp"/>
</dbReference>
<evidence type="ECO:0000256" key="1">
    <source>
        <dbReference type="SAM" id="Phobius"/>
    </source>
</evidence>
<organism evidence="2 3">
    <name type="scientific">Aliidiomarina halalkaliphila</name>
    <dbReference type="NCBI Taxonomy" id="2593535"/>
    <lineage>
        <taxon>Bacteria</taxon>
        <taxon>Pseudomonadati</taxon>
        <taxon>Pseudomonadota</taxon>
        <taxon>Gammaproteobacteria</taxon>
        <taxon>Alteromonadales</taxon>
        <taxon>Idiomarinaceae</taxon>
        <taxon>Aliidiomarina</taxon>
    </lineage>
</organism>
<keyword evidence="3" id="KW-1185">Reference proteome</keyword>
<gene>
    <name evidence="2" type="ORF">FM042_02540</name>
</gene>
<protein>
    <submittedName>
        <fullName evidence="2">Cbb3-type cytochrome c oxidase subunit 3</fullName>
    </submittedName>
</protein>
<feature type="transmembrane region" description="Helical" evidence="1">
    <location>
        <begin position="6"/>
        <end position="27"/>
    </location>
</feature>
<dbReference type="Pfam" id="PF05545">
    <property type="entry name" value="FixQ"/>
    <property type="match status" value="1"/>
</dbReference>
<evidence type="ECO:0000313" key="2">
    <source>
        <dbReference type="EMBL" id="TRW49755.1"/>
    </source>
</evidence>
<comment type="caution">
    <text evidence="2">The sequence shown here is derived from an EMBL/GenBank/DDBJ whole genome shotgun (WGS) entry which is preliminary data.</text>
</comment>
<dbReference type="Proteomes" id="UP000320359">
    <property type="component" value="Unassembled WGS sequence"/>
</dbReference>
<keyword evidence="1" id="KW-0812">Transmembrane</keyword>